<evidence type="ECO:0000256" key="1">
    <source>
        <dbReference type="SAM" id="MobiDB-lite"/>
    </source>
</evidence>
<gene>
    <name evidence="2" type="ORF">LCGC14_1342480</name>
</gene>
<protein>
    <submittedName>
        <fullName evidence="2">Uncharacterized protein</fullName>
    </submittedName>
</protein>
<proteinExistence type="predicted"/>
<sequence>MSRGKVNVGHLVVPEPAEPTPVEKLLAILVEIDAELRKETKRGAGCLARYWQGKKDGIRIAMIVQADDSDGDIRDIKSLQRSTRESRYTSGEEAELFNYDEDTYGPRN</sequence>
<reference evidence="2" key="1">
    <citation type="journal article" date="2015" name="Nature">
        <title>Complex archaea that bridge the gap between prokaryotes and eukaryotes.</title>
        <authorList>
            <person name="Spang A."/>
            <person name="Saw J.H."/>
            <person name="Jorgensen S.L."/>
            <person name="Zaremba-Niedzwiedzka K."/>
            <person name="Martijn J."/>
            <person name="Lind A.E."/>
            <person name="van Eijk R."/>
            <person name="Schleper C."/>
            <person name="Guy L."/>
            <person name="Ettema T.J."/>
        </authorList>
    </citation>
    <scope>NUCLEOTIDE SEQUENCE</scope>
</reference>
<dbReference type="AlphaFoldDB" id="A0A0F9KZL9"/>
<feature type="region of interest" description="Disordered" evidence="1">
    <location>
        <begin position="80"/>
        <end position="108"/>
    </location>
</feature>
<dbReference type="EMBL" id="LAZR01008222">
    <property type="protein sequence ID" value="KKM80176.1"/>
    <property type="molecule type" value="Genomic_DNA"/>
</dbReference>
<name>A0A0F9KZL9_9ZZZZ</name>
<feature type="compositionally biased region" description="Acidic residues" evidence="1">
    <location>
        <begin position="92"/>
        <end position="108"/>
    </location>
</feature>
<comment type="caution">
    <text evidence="2">The sequence shown here is derived from an EMBL/GenBank/DDBJ whole genome shotgun (WGS) entry which is preliminary data.</text>
</comment>
<organism evidence="2">
    <name type="scientific">marine sediment metagenome</name>
    <dbReference type="NCBI Taxonomy" id="412755"/>
    <lineage>
        <taxon>unclassified sequences</taxon>
        <taxon>metagenomes</taxon>
        <taxon>ecological metagenomes</taxon>
    </lineage>
</organism>
<evidence type="ECO:0000313" key="2">
    <source>
        <dbReference type="EMBL" id="KKM80176.1"/>
    </source>
</evidence>
<accession>A0A0F9KZL9</accession>